<dbReference type="InterPro" id="IPR023799">
    <property type="entry name" value="RbfA_dom_sf"/>
</dbReference>
<dbReference type="InterPro" id="IPR020053">
    <property type="entry name" value="Ribosome-bd_factorA_CS"/>
</dbReference>
<dbReference type="GO" id="GO:0043024">
    <property type="term" value="F:ribosomal small subunit binding"/>
    <property type="evidence" value="ECO:0007669"/>
    <property type="project" value="TreeGrafter"/>
</dbReference>
<name>A0A1T4TKI7_9HYPH</name>
<proteinExistence type="inferred from homology"/>
<dbReference type="NCBIfam" id="NF001802">
    <property type="entry name" value="PRK00521.2-5"/>
    <property type="match status" value="1"/>
</dbReference>
<protein>
    <recommendedName>
        <fullName evidence="2">Ribosome-binding factor A</fullName>
    </recommendedName>
</protein>
<keyword evidence="1 2" id="KW-0690">Ribosome biogenesis</keyword>
<dbReference type="SUPFAM" id="SSF89919">
    <property type="entry name" value="Ribosome-binding factor A, RbfA"/>
    <property type="match status" value="1"/>
</dbReference>
<sequence>MSRRQTSEKDGRGHSQRQLRVGEELRHLLAQLLERGNMRDPELRDVSITVTAVDVSPDLRNAVAYVMPLGGSDEPRLLAALRRAAPWFRSRVGERAGLRYAPEIRFELDRTFDEADRIGALLRRPDVARDIDEK</sequence>
<evidence type="ECO:0000313" key="3">
    <source>
        <dbReference type="EMBL" id="SKA40972.1"/>
    </source>
</evidence>
<dbReference type="AlphaFoldDB" id="A0A1T4TKI7"/>
<keyword evidence="4" id="KW-1185">Reference proteome</keyword>
<dbReference type="Pfam" id="PF02033">
    <property type="entry name" value="RBFA"/>
    <property type="match status" value="1"/>
</dbReference>
<dbReference type="PANTHER" id="PTHR33515">
    <property type="entry name" value="RIBOSOME-BINDING FACTOR A, CHLOROPLASTIC-RELATED"/>
    <property type="match status" value="1"/>
</dbReference>
<dbReference type="PANTHER" id="PTHR33515:SF1">
    <property type="entry name" value="RIBOSOME-BINDING FACTOR A, CHLOROPLASTIC-RELATED"/>
    <property type="match status" value="1"/>
</dbReference>
<dbReference type="GO" id="GO:0005829">
    <property type="term" value="C:cytosol"/>
    <property type="evidence" value="ECO:0007669"/>
    <property type="project" value="TreeGrafter"/>
</dbReference>
<dbReference type="GO" id="GO:0030490">
    <property type="term" value="P:maturation of SSU-rRNA"/>
    <property type="evidence" value="ECO:0007669"/>
    <property type="project" value="UniProtKB-UniRule"/>
</dbReference>
<dbReference type="NCBIfam" id="TIGR00082">
    <property type="entry name" value="rbfA"/>
    <property type="match status" value="1"/>
</dbReference>
<dbReference type="InterPro" id="IPR000238">
    <property type="entry name" value="RbfA"/>
</dbReference>
<dbReference type="EMBL" id="FUWJ01000020">
    <property type="protein sequence ID" value="SKA40972.1"/>
    <property type="molecule type" value="Genomic_DNA"/>
</dbReference>
<dbReference type="Proteomes" id="UP000190092">
    <property type="component" value="Unassembled WGS sequence"/>
</dbReference>
<dbReference type="HAMAP" id="MF_00003">
    <property type="entry name" value="RbfA"/>
    <property type="match status" value="1"/>
</dbReference>
<dbReference type="Gene3D" id="3.30.300.20">
    <property type="match status" value="1"/>
</dbReference>
<evidence type="ECO:0000256" key="1">
    <source>
        <dbReference type="ARBA" id="ARBA00022517"/>
    </source>
</evidence>
<dbReference type="OrthoDB" id="9805051at2"/>
<comment type="similarity">
    <text evidence="2">Belongs to the RbfA family.</text>
</comment>
<gene>
    <name evidence="2" type="primary">rbfA</name>
    <name evidence="3" type="ORF">SAMN02745126_06443</name>
</gene>
<dbReference type="STRING" id="225324.SAMN02745126_06443"/>
<organism evidence="3 4">
    <name type="scientific">Enhydrobacter aerosaccus</name>
    <dbReference type="NCBI Taxonomy" id="225324"/>
    <lineage>
        <taxon>Bacteria</taxon>
        <taxon>Pseudomonadati</taxon>
        <taxon>Pseudomonadota</taxon>
        <taxon>Alphaproteobacteria</taxon>
        <taxon>Hyphomicrobiales</taxon>
        <taxon>Enhydrobacter</taxon>
    </lineage>
</organism>
<evidence type="ECO:0000313" key="4">
    <source>
        <dbReference type="Proteomes" id="UP000190092"/>
    </source>
</evidence>
<dbReference type="PROSITE" id="PS01319">
    <property type="entry name" value="RBFA"/>
    <property type="match status" value="1"/>
</dbReference>
<dbReference type="InterPro" id="IPR015946">
    <property type="entry name" value="KH_dom-like_a/b"/>
</dbReference>
<keyword evidence="2" id="KW-0963">Cytoplasm</keyword>
<comment type="subcellular location">
    <subcellularLocation>
        <location evidence="2">Cytoplasm</location>
    </subcellularLocation>
</comment>
<evidence type="ECO:0000256" key="2">
    <source>
        <dbReference type="HAMAP-Rule" id="MF_00003"/>
    </source>
</evidence>
<accession>A0A1T4TKI7</accession>
<comment type="function">
    <text evidence="2">One of several proteins that assist in the late maturation steps of the functional core of the 30S ribosomal subunit. Associates with free 30S ribosomal subunits (but not with 30S subunits that are part of 70S ribosomes or polysomes). Required for efficient processing of 16S rRNA. May interact with the 5'-terminal helix region of 16S rRNA.</text>
</comment>
<dbReference type="RefSeq" id="WP_085938170.1">
    <property type="nucleotide sequence ID" value="NZ_FUWJ01000020.1"/>
</dbReference>
<reference evidence="4" key="1">
    <citation type="submission" date="2017-02" db="EMBL/GenBank/DDBJ databases">
        <authorList>
            <person name="Varghese N."/>
            <person name="Submissions S."/>
        </authorList>
    </citation>
    <scope>NUCLEOTIDE SEQUENCE [LARGE SCALE GENOMIC DNA]</scope>
    <source>
        <strain evidence="4">ATCC 27094</strain>
    </source>
</reference>
<comment type="subunit">
    <text evidence="2">Monomer. Binds 30S ribosomal subunits, but not 50S ribosomal subunits or 70S ribosomes.</text>
</comment>